<sequence>MAATAQQILAAPEKFAAVGLRVLNEMARDADPQISRLAMLSCLAVFRDILPEYKIRPPTEAELAVKASREVEQLRAHESSLLKAYQLYLKQLLAAADAAPPRGGGSGSKGGGGREGGAGRAAEAALASARVAVRCLAGLLVARPGFNYCSDILQERAIELPTSAAPGPGGPLQTAGTRPRSRARTRSPSSIF</sequence>
<accession>A0A0D2LPE3</accession>
<dbReference type="STRING" id="145388.A0A0D2LPE3"/>
<dbReference type="RefSeq" id="XP_013890896.1">
    <property type="nucleotide sequence ID" value="XM_014035442.1"/>
</dbReference>
<feature type="domain" description="Nucleolar complex-associated protein 3 N-terminal" evidence="2">
    <location>
        <begin position="1"/>
        <end position="88"/>
    </location>
</feature>
<dbReference type="InterPro" id="IPR016903">
    <property type="entry name" value="Nucleolar_cplx-assoc_3"/>
</dbReference>
<dbReference type="Pfam" id="PF07540">
    <property type="entry name" value="NOC3p"/>
    <property type="match status" value="1"/>
</dbReference>
<dbReference type="Proteomes" id="UP000054498">
    <property type="component" value="Unassembled WGS sequence"/>
</dbReference>
<proteinExistence type="predicted"/>
<feature type="region of interest" description="Disordered" evidence="1">
    <location>
        <begin position="98"/>
        <end position="118"/>
    </location>
</feature>
<dbReference type="AlphaFoldDB" id="A0A0D2LPE3"/>
<keyword evidence="4" id="KW-1185">Reference proteome</keyword>
<evidence type="ECO:0000313" key="3">
    <source>
        <dbReference type="EMBL" id="KIY91876.1"/>
    </source>
</evidence>
<reference evidence="3 4" key="1">
    <citation type="journal article" date="2013" name="BMC Genomics">
        <title>Reconstruction of the lipid metabolism for the microalga Monoraphidium neglectum from its genome sequence reveals characteristics suitable for biofuel production.</title>
        <authorList>
            <person name="Bogen C."/>
            <person name="Al-Dilaimi A."/>
            <person name="Albersmeier A."/>
            <person name="Wichmann J."/>
            <person name="Grundmann M."/>
            <person name="Rupp O."/>
            <person name="Lauersen K.J."/>
            <person name="Blifernez-Klassen O."/>
            <person name="Kalinowski J."/>
            <person name="Goesmann A."/>
            <person name="Mussgnug J.H."/>
            <person name="Kruse O."/>
        </authorList>
    </citation>
    <scope>NUCLEOTIDE SEQUENCE [LARGE SCALE GENOMIC DNA]</scope>
    <source>
        <strain evidence="3 4">SAG 48.87</strain>
    </source>
</reference>
<name>A0A0D2LPE3_9CHLO</name>
<dbReference type="OrthoDB" id="10263597at2759"/>
<feature type="region of interest" description="Disordered" evidence="1">
    <location>
        <begin position="161"/>
        <end position="192"/>
    </location>
</feature>
<dbReference type="GO" id="GO:0003682">
    <property type="term" value="F:chromatin binding"/>
    <property type="evidence" value="ECO:0007669"/>
    <property type="project" value="TreeGrafter"/>
</dbReference>
<gene>
    <name evidence="3" type="ORF">MNEG_16088</name>
</gene>
<evidence type="ECO:0000259" key="2">
    <source>
        <dbReference type="Pfam" id="PF07540"/>
    </source>
</evidence>
<dbReference type="InterPro" id="IPR011501">
    <property type="entry name" value="Noc3_N"/>
</dbReference>
<feature type="compositionally biased region" description="Gly residues" evidence="1">
    <location>
        <begin position="102"/>
        <end position="118"/>
    </location>
</feature>
<dbReference type="PANTHER" id="PTHR14428:SF5">
    <property type="entry name" value="NUCLEOLAR COMPLEX PROTEIN 3 HOMOLOG"/>
    <property type="match status" value="1"/>
</dbReference>
<dbReference type="GeneID" id="25733813"/>
<protein>
    <recommendedName>
        <fullName evidence="2">Nucleolar complex-associated protein 3 N-terminal domain-containing protein</fullName>
    </recommendedName>
</protein>
<dbReference type="EMBL" id="KK106182">
    <property type="protein sequence ID" value="KIY91876.1"/>
    <property type="molecule type" value="Genomic_DNA"/>
</dbReference>
<dbReference type="KEGG" id="mng:MNEG_16088"/>
<organism evidence="3 4">
    <name type="scientific">Monoraphidium neglectum</name>
    <dbReference type="NCBI Taxonomy" id="145388"/>
    <lineage>
        <taxon>Eukaryota</taxon>
        <taxon>Viridiplantae</taxon>
        <taxon>Chlorophyta</taxon>
        <taxon>core chlorophytes</taxon>
        <taxon>Chlorophyceae</taxon>
        <taxon>CS clade</taxon>
        <taxon>Sphaeropleales</taxon>
        <taxon>Selenastraceae</taxon>
        <taxon>Monoraphidium</taxon>
    </lineage>
</organism>
<evidence type="ECO:0000256" key="1">
    <source>
        <dbReference type="SAM" id="MobiDB-lite"/>
    </source>
</evidence>
<evidence type="ECO:0000313" key="4">
    <source>
        <dbReference type="Proteomes" id="UP000054498"/>
    </source>
</evidence>
<dbReference type="GO" id="GO:0006270">
    <property type="term" value="P:DNA replication initiation"/>
    <property type="evidence" value="ECO:0007669"/>
    <property type="project" value="TreeGrafter"/>
</dbReference>
<dbReference type="GO" id="GO:0005730">
    <property type="term" value="C:nucleolus"/>
    <property type="evidence" value="ECO:0007669"/>
    <property type="project" value="TreeGrafter"/>
</dbReference>
<dbReference type="PANTHER" id="PTHR14428">
    <property type="entry name" value="NUCLEOLAR COMPLEX PROTEIN 3"/>
    <property type="match status" value="1"/>
</dbReference>